<dbReference type="AlphaFoldDB" id="A0AAV4Y6A4"/>
<dbReference type="EMBL" id="BPLR01001489">
    <property type="protein sequence ID" value="GIZ02673.1"/>
    <property type="molecule type" value="Genomic_DNA"/>
</dbReference>
<name>A0AAV4Y6A4_CAEEX</name>
<evidence type="ECO:0000313" key="1">
    <source>
        <dbReference type="EMBL" id="GIZ02673.1"/>
    </source>
</evidence>
<proteinExistence type="predicted"/>
<comment type="caution">
    <text evidence="1">The sequence shown here is derived from an EMBL/GenBank/DDBJ whole genome shotgun (WGS) entry which is preliminary data.</text>
</comment>
<evidence type="ECO:0000313" key="2">
    <source>
        <dbReference type="Proteomes" id="UP001054945"/>
    </source>
</evidence>
<dbReference type="Proteomes" id="UP001054945">
    <property type="component" value="Unassembled WGS sequence"/>
</dbReference>
<gene>
    <name evidence="1" type="ORF">CEXT_488761</name>
</gene>
<keyword evidence="2" id="KW-1185">Reference proteome</keyword>
<organism evidence="1 2">
    <name type="scientific">Caerostris extrusa</name>
    <name type="common">Bark spider</name>
    <name type="synonym">Caerostris bankana</name>
    <dbReference type="NCBI Taxonomy" id="172846"/>
    <lineage>
        <taxon>Eukaryota</taxon>
        <taxon>Metazoa</taxon>
        <taxon>Ecdysozoa</taxon>
        <taxon>Arthropoda</taxon>
        <taxon>Chelicerata</taxon>
        <taxon>Arachnida</taxon>
        <taxon>Araneae</taxon>
        <taxon>Araneomorphae</taxon>
        <taxon>Entelegynae</taxon>
        <taxon>Araneoidea</taxon>
        <taxon>Araneidae</taxon>
        <taxon>Caerostris</taxon>
    </lineage>
</organism>
<sequence length="107" mass="12315">MSSASAAKGKRKRSGSLMEPIEEELDHLMEILPIPFEKPKPKYRKDFRGQKHFPRKPGKNVCFVFFEREGRRIVSFFKTDADFPTLFSRLICVLLSTFGVCFSPITA</sequence>
<protein>
    <submittedName>
        <fullName evidence="1">Uncharacterized protein</fullName>
    </submittedName>
</protein>
<reference evidence="1 2" key="1">
    <citation type="submission" date="2021-06" db="EMBL/GenBank/DDBJ databases">
        <title>Caerostris extrusa draft genome.</title>
        <authorList>
            <person name="Kono N."/>
            <person name="Arakawa K."/>
        </authorList>
    </citation>
    <scope>NUCLEOTIDE SEQUENCE [LARGE SCALE GENOMIC DNA]</scope>
</reference>
<accession>A0AAV4Y6A4</accession>